<dbReference type="InterPro" id="IPR000074">
    <property type="entry name" value="ApoA_E"/>
</dbReference>
<keyword evidence="3" id="KW-0813">Transport</keyword>
<keyword evidence="12" id="KW-0753">Steroid metabolism</keyword>
<evidence type="ECO:0000256" key="2">
    <source>
        <dbReference type="ARBA" id="ARBA00008788"/>
    </source>
</evidence>
<dbReference type="RefSeq" id="XP_055358998.1">
    <property type="nucleotide sequence ID" value="XM_055503023.1"/>
</dbReference>
<keyword evidence="7" id="KW-0677">Repeat</keyword>
<keyword evidence="14" id="KW-1185">Reference proteome</keyword>
<dbReference type="GO" id="GO:0120020">
    <property type="term" value="F:cholesterol transfer activity"/>
    <property type="evidence" value="ECO:0007669"/>
    <property type="project" value="TreeGrafter"/>
</dbReference>
<reference evidence="15 16" key="1">
    <citation type="submission" date="2025-04" db="UniProtKB">
        <authorList>
            <consortium name="RefSeq"/>
        </authorList>
    </citation>
    <scope>IDENTIFICATION</scope>
</reference>
<keyword evidence="4" id="KW-0964">Secreted</keyword>
<keyword evidence="10" id="KW-0443">Lipid metabolism</keyword>
<evidence type="ECO:0000313" key="15">
    <source>
        <dbReference type="RefSeq" id="XP_055358995.1"/>
    </source>
</evidence>
<keyword evidence="5" id="KW-0153">Cholesterol metabolism</keyword>
<gene>
    <name evidence="15 16 17 18" type="primary">LOC114843327</name>
</gene>
<evidence type="ECO:0000313" key="17">
    <source>
        <dbReference type="RefSeq" id="XP_055358997.1"/>
    </source>
</evidence>
<keyword evidence="9" id="KW-0445">Lipid transport</keyword>
<accession>A0A9W2XBQ6</accession>
<dbReference type="GeneTree" id="ENSGT00950000182929"/>
<dbReference type="GO" id="GO:0042157">
    <property type="term" value="P:lipoprotein metabolic process"/>
    <property type="evidence" value="ECO:0007669"/>
    <property type="project" value="InterPro"/>
</dbReference>
<dbReference type="GO" id="GO:0060228">
    <property type="term" value="F:phosphatidylcholine-sterol O-acyltransferase activator activity"/>
    <property type="evidence" value="ECO:0007669"/>
    <property type="project" value="TreeGrafter"/>
</dbReference>
<dbReference type="GO" id="GO:0042627">
    <property type="term" value="C:chylomicron"/>
    <property type="evidence" value="ECO:0007669"/>
    <property type="project" value="TreeGrafter"/>
</dbReference>
<name>A0A9W2XBQ6_BETSP</name>
<evidence type="ECO:0000256" key="5">
    <source>
        <dbReference type="ARBA" id="ARBA00022548"/>
    </source>
</evidence>
<comment type="function">
    <text evidence="13">Participates in the reverse transport of cholesterol from tissues to the liver for excretion by promoting cholesterol efflux from tissues and by acting as a cofactor for the lecithin cholesterol acyltransferase (LCAT).</text>
</comment>
<dbReference type="PANTHER" id="PTHR18976">
    <property type="entry name" value="APOLIPOPROTEIN"/>
    <property type="match status" value="1"/>
</dbReference>
<proteinExistence type="inferred from homology"/>
<evidence type="ECO:0000256" key="4">
    <source>
        <dbReference type="ARBA" id="ARBA00022525"/>
    </source>
</evidence>
<evidence type="ECO:0000256" key="12">
    <source>
        <dbReference type="ARBA" id="ARBA00023221"/>
    </source>
</evidence>
<sequence>MEGTPGLWALHYKCYLASAYIHGSSGPTNAKAARYTSQTQVRITLHSEVQAGKQGDQSRSGSDRFCSVGADMKALVLLAVAVLSGCHANLFYADAPKPQVDALTEAFWDYIAKATQTADDTLQMIKESQFGQEVNARLAESADLASEYAVALQEQLSPAAEHLMTKISTEADVLRNALTQELSSVRDKLEPYTEDTKARIQQRMEQMRRGLAPYADSLDSGALRSTLVQKSEELKSSLEQSVKGLKAQLGPYTDGLKTKVDRHLQNLHESVAPMKEKVQVELSQGANLVKQMVAPYAEDFREKLDPYTQDLLMQLTTLYESLIQDN</sequence>
<comment type="similarity">
    <text evidence="2">Belongs to the apolipoprotein A1/A4/E family.</text>
</comment>
<evidence type="ECO:0000256" key="13">
    <source>
        <dbReference type="ARBA" id="ARBA00037506"/>
    </source>
</evidence>
<dbReference type="GO" id="GO:1903561">
    <property type="term" value="C:extracellular vesicle"/>
    <property type="evidence" value="ECO:0007669"/>
    <property type="project" value="TreeGrafter"/>
</dbReference>
<evidence type="ECO:0000313" key="14">
    <source>
        <dbReference type="Proteomes" id="UP000515150"/>
    </source>
</evidence>
<evidence type="ECO:0000313" key="16">
    <source>
        <dbReference type="RefSeq" id="XP_055358996.1"/>
    </source>
</evidence>
<evidence type="ECO:0000256" key="8">
    <source>
        <dbReference type="ARBA" id="ARBA00022850"/>
    </source>
</evidence>
<dbReference type="RefSeq" id="XP_055358996.1">
    <property type="nucleotide sequence ID" value="XM_055503021.1"/>
</dbReference>
<dbReference type="GO" id="GO:0034364">
    <property type="term" value="C:high-density lipoprotein particle"/>
    <property type="evidence" value="ECO:0007669"/>
    <property type="project" value="UniProtKB-KW"/>
</dbReference>
<dbReference type="Gene3D" id="1.20.120.20">
    <property type="entry name" value="Apolipoprotein"/>
    <property type="match status" value="2"/>
</dbReference>
<dbReference type="RefSeq" id="XP_055358997.1">
    <property type="nucleotide sequence ID" value="XM_055503022.1"/>
</dbReference>
<evidence type="ECO:0000256" key="7">
    <source>
        <dbReference type="ARBA" id="ARBA00022737"/>
    </source>
</evidence>
<dbReference type="RefSeq" id="XP_055358995.1">
    <property type="nucleotide sequence ID" value="XM_055503020.1"/>
</dbReference>
<evidence type="ECO:0000256" key="10">
    <source>
        <dbReference type="ARBA" id="ARBA00023098"/>
    </source>
</evidence>
<evidence type="ECO:0000313" key="18">
    <source>
        <dbReference type="RefSeq" id="XP_055358998.1"/>
    </source>
</evidence>
<dbReference type="GO" id="GO:0055090">
    <property type="term" value="P:acylglycerol homeostasis"/>
    <property type="evidence" value="ECO:0007669"/>
    <property type="project" value="TreeGrafter"/>
</dbReference>
<dbReference type="GeneID" id="114843327"/>
<dbReference type="OrthoDB" id="9048614at2759"/>
<keyword evidence="11" id="KW-1207">Sterol metabolism</keyword>
<dbReference type="Pfam" id="PF01442">
    <property type="entry name" value="Apolipoprotein"/>
    <property type="match status" value="1"/>
</dbReference>
<dbReference type="FunFam" id="1.20.120.20:FF:000007">
    <property type="entry name" value="Apolipoprotein A-IV a"/>
    <property type="match status" value="1"/>
</dbReference>
<dbReference type="GO" id="GO:0005543">
    <property type="term" value="F:phospholipid binding"/>
    <property type="evidence" value="ECO:0007669"/>
    <property type="project" value="TreeGrafter"/>
</dbReference>
<dbReference type="GO" id="GO:0034362">
    <property type="term" value="C:low-density lipoprotein particle"/>
    <property type="evidence" value="ECO:0007669"/>
    <property type="project" value="TreeGrafter"/>
</dbReference>
<evidence type="ECO:0000256" key="9">
    <source>
        <dbReference type="ARBA" id="ARBA00023055"/>
    </source>
</evidence>
<keyword evidence="8" id="KW-0345">HDL</keyword>
<comment type="subcellular location">
    <subcellularLocation>
        <location evidence="1">Secreted</location>
    </subcellularLocation>
</comment>
<dbReference type="GO" id="GO:0034361">
    <property type="term" value="C:very-low-density lipoprotein particle"/>
    <property type="evidence" value="ECO:0007669"/>
    <property type="project" value="TreeGrafter"/>
</dbReference>
<dbReference type="Proteomes" id="UP000515150">
    <property type="component" value="Chromosome 16"/>
</dbReference>
<dbReference type="InterPro" id="IPR050163">
    <property type="entry name" value="Apolipoprotein_A1/A4/E"/>
</dbReference>
<dbReference type="GO" id="GO:0033700">
    <property type="term" value="P:phospholipid efflux"/>
    <property type="evidence" value="ECO:0007669"/>
    <property type="project" value="TreeGrafter"/>
</dbReference>
<dbReference type="AlphaFoldDB" id="A0A9W2XBQ6"/>
<organism evidence="14 15">
    <name type="scientific">Betta splendens</name>
    <name type="common">Siamese fighting fish</name>
    <dbReference type="NCBI Taxonomy" id="158456"/>
    <lineage>
        <taxon>Eukaryota</taxon>
        <taxon>Metazoa</taxon>
        <taxon>Chordata</taxon>
        <taxon>Craniata</taxon>
        <taxon>Vertebrata</taxon>
        <taxon>Euteleostomi</taxon>
        <taxon>Actinopterygii</taxon>
        <taxon>Neopterygii</taxon>
        <taxon>Teleostei</taxon>
        <taxon>Neoteleostei</taxon>
        <taxon>Acanthomorphata</taxon>
        <taxon>Anabantaria</taxon>
        <taxon>Anabantiformes</taxon>
        <taxon>Anabantoidei</taxon>
        <taxon>Osphronemidae</taxon>
        <taxon>Betta</taxon>
    </lineage>
</organism>
<dbReference type="PANTHER" id="PTHR18976:SF28">
    <property type="entry name" value="APOLIPOPROTEIN A-IV-RELATED"/>
    <property type="match status" value="1"/>
</dbReference>
<dbReference type="GO" id="GO:0008203">
    <property type="term" value="P:cholesterol metabolic process"/>
    <property type="evidence" value="ECO:0007669"/>
    <property type="project" value="UniProtKB-KW"/>
</dbReference>
<evidence type="ECO:0000256" key="1">
    <source>
        <dbReference type="ARBA" id="ARBA00004613"/>
    </source>
</evidence>
<keyword evidence="6" id="KW-0732">Signal</keyword>
<protein>
    <submittedName>
        <fullName evidence="15 16">Apolipoprotein A-I-like isoform X1</fullName>
    </submittedName>
</protein>
<evidence type="ECO:0000256" key="3">
    <source>
        <dbReference type="ARBA" id="ARBA00022448"/>
    </source>
</evidence>
<dbReference type="SUPFAM" id="SSF58113">
    <property type="entry name" value="Apolipoprotein A-I"/>
    <property type="match status" value="1"/>
</dbReference>
<evidence type="ECO:0000256" key="11">
    <source>
        <dbReference type="ARBA" id="ARBA00023166"/>
    </source>
</evidence>
<evidence type="ECO:0000256" key="6">
    <source>
        <dbReference type="ARBA" id="ARBA00022729"/>
    </source>
</evidence>
<dbReference type="GO" id="GO:0033344">
    <property type="term" value="P:cholesterol efflux"/>
    <property type="evidence" value="ECO:0007669"/>
    <property type="project" value="TreeGrafter"/>
</dbReference>